<dbReference type="GO" id="GO:0003677">
    <property type="term" value="F:DNA binding"/>
    <property type="evidence" value="ECO:0007669"/>
    <property type="project" value="UniProtKB-KW"/>
</dbReference>
<dbReference type="GO" id="GO:0003700">
    <property type="term" value="F:DNA-binding transcription factor activity"/>
    <property type="evidence" value="ECO:0007669"/>
    <property type="project" value="InterPro"/>
</dbReference>
<dbReference type="Gene3D" id="1.10.10.10">
    <property type="entry name" value="Winged helix-like DNA-binding domain superfamily/Winged helix DNA-binding domain"/>
    <property type="match status" value="1"/>
</dbReference>
<dbReference type="PANTHER" id="PTHR33164">
    <property type="entry name" value="TRANSCRIPTIONAL REGULATOR, MARR FAMILY"/>
    <property type="match status" value="1"/>
</dbReference>
<dbReference type="InterPro" id="IPR036390">
    <property type="entry name" value="WH_DNA-bd_sf"/>
</dbReference>
<organism evidence="4 5">
    <name type="scientific">Listeria grayi</name>
    <name type="common">Listeria murrayi</name>
    <dbReference type="NCBI Taxonomy" id="1641"/>
    <lineage>
        <taxon>Bacteria</taxon>
        <taxon>Bacillati</taxon>
        <taxon>Bacillota</taxon>
        <taxon>Bacilli</taxon>
        <taxon>Bacillales</taxon>
        <taxon>Listeriaceae</taxon>
        <taxon>Listeria</taxon>
    </lineage>
</organism>
<sequence length="146" mass="16922">MEDQFIRDIIFSFREVQKKTQHFFAEEASKRDITTTQLMALNFLKREPSLTLGELADRMKLGKSTVSGVVDRLVRAEFLKRSRDATNRRCLNLELTEIGEEKAAVTYDLFFKRLKPIEEIDAAELESMLETHRKIIAILEREASAN</sequence>
<proteinExistence type="predicted"/>
<evidence type="ECO:0000313" key="5">
    <source>
        <dbReference type="Proteomes" id="UP000254879"/>
    </source>
</evidence>
<accession>A0A378MCA0</accession>
<name>A0A378MCA0_LISGR</name>
<dbReference type="PANTHER" id="PTHR33164:SF102">
    <property type="entry name" value="TRANSCRIPTIONAL REGULATORY PROTEIN"/>
    <property type="match status" value="1"/>
</dbReference>
<keyword evidence="2" id="KW-0238">DNA-binding</keyword>
<dbReference type="Proteomes" id="UP000254879">
    <property type="component" value="Unassembled WGS sequence"/>
</dbReference>
<dbReference type="InterPro" id="IPR000835">
    <property type="entry name" value="HTH_MarR-typ"/>
</dbReference>
<dbReference type="AlphaFoldDB" id="A0A378MCA0"/>
<keyword evidence="1" id="KW-0805">Transcription regulation</keyword>
<dbReference type="GO" id="GO:0006950">
    <property type="term" value="P:response to stress"/>
    <property type="evidence" value="ECO:0007669"/>
    <property type="project" value="TreeGrafter"/>
</dbReference>
<dbReference type="SMART" id="SM00347">
    <property type="entry name" value="HTH_MARR"/>
    <property type="match status" value="1"/>
</dbReference>
<dbReference type="EMBL" id="UGPG01000001">
    <property type="protein sequence ID" value="STY43474.1"/>
    <property type="molecule type" value="Genomic_DNA"/>
</dbReference>
<dbReference type="InterPro" id="IPR023187">
    <property type="entry name" value="Tscrpt_reg_MarR-type_CS"/>
</dbReference>
<keyword evidence="3" id="KW-0804">Transcription</keyword>
<dbReference type="SUPFAM" id="SSF46785">
    <property type="entry name" value="Winged helix' DNA-binding domain"/>
    <property type="match status" value="1"/>
</dbReference>
<dbReference type="PROSITE" id="PS50995">
    <property type="entry name" value="HTH_MARR_2"/>
    <property type="match status" value="1"/>
</dbReference>
<evidence type="ECO:0000256" key="1">
    <source>
        <dbReference type="ARBA" id="ARBA00023015"/>
    </source>
</evidence>
<dbReference type="InterPro" id="IPR036388">
    <property type="entry name" value="WH-like_DNA-bd_sf"/>
</dbReference>
<evidence type="ECO:0000256" key="3">
    <source>
        <dbReference type="ARBA" id="ARBA00023163"/>
    </source>
</evidence>
<reference evidence="4 5" key="1">
    <citation type="submission" date="2018-06" db="EMBL/GenBank/DDBJ databases">
        <authorList>
            <consortium name="Pathogen Informatics"/>
            <person name="Doyle S."/>
        </authorList>
    </citation>
    <scope>NUCLEOTIDE SEQUENCE [LARGE SCALE GENOMIC DNA]</scope>
    <source>
        <strain evidence="5">NCTC 10815</strain>
    </source>
</reference>
<protein>
    <submittedName>
        <fullName evidence="4">Uncharacterized HTH-type transcriptional regulator yusO</fullName>
    </submittedName>
</protein>
<evidence type="ECO:0000313" key="4">
    <source>
        <dbReference type="EMBL" id="STY43474.1"/>
    </source>
</evidence>
<gene>
    <name evidence="4" type="primary">yusO_2</name>
    <name evidence="4" type="ORF">NCTC10815_00770</name>
</gene>
<dbReference type="RefSeq" id="WP_003755478.1">
    <property type="nucleotide sequence ID" value="NZ_CABKNG010000001.1"/>
</dbReference>
<dbReference type="Pfam" id="PF01047">
    <property type="entry name" value="MarR"/>
    <property type="match status" value="1"/>
</dbReference>
<dbReference type="OrthoDB" id="49580at2"/>
<dbReference type="PROSITE" id="PS01117">
    <property type="entry name" value="HTH_MARR_1"/>
    <property type="match status" value="1"/>
</dbReference>
<evidence type="ECO:0000256" key="2">
    <source>
        <dbReference type="ARBA" id="ARBA00023125"/>
    </source>
</evidence>
<dbReference type="InterPro" id="IPR039422">
    <property type="entry name" value="MarR/SlyA-like"/>
</dbReference>